<dbReference type="PANTHER" id="PTHR13353">
    <property type="entry name" value="TRANSMEMBRANE PROTEIN 19"/>
    <property type="match status" value="1"/>
</dbReference>
<comment type="subcellular location">
    <subcellularLocation>
        <location evidence="1">Membrane</location>
        <topology evidence="1">Multi-pass membrane protein</topology>
    </subcellularLocation>
</comment>
<evidence type="ECO:0000256" key="1">
    <source>
        <dbReference type="ARBA" id="ARBA00004141"/>
    </source>
</evidence>
<keyword evidence="4 7" id="KW-1133">Transmembrane helix</keyword>
<comment type="caution">
    <text evidence="8">The sequence shown here is derived from an EMBL/GenBank/DDBJ whole genome shotgun (WGS) entry which is preliminary data.</text>
</comment>
<evidence type="ECO:0000313" key="8">
    <source>
        <dbReference type="EMBL" id="KAH7358158.1"/>
    </source>
</evidence>
<dbReference type="Proteomes" id="UP000813385">
    <property type="component" value="Unassembled WGS sequence"/>
</dbReference>
<dbReference type="Pfam" id="PF01940">
    <property type="entry name" value="DUF92"/>
    <property type="match status" value="1"/>
</dbReference>
<evidence type="ECO:0000256" key="7">
    <source>
        <dbReference type="SAM" id="Phobius"/>
    </source>
</evidence>
<name>A0A8K0X0Y9_9PEZI</name>
<organism evidence="8 9">
    <name type="scientific">Plectosphaerella cucumerina</name>
    <dbReference type="NCBI Taxonomy" id="40658"/>
    <lineage>
        <taxon>Eukaryota</taxon>
        <taxon>Fungi</taxon>
        <taxon>Dikarya</taxon>
        <taxon>Ascomycota</taxon>
        <taxon>Pezizomycotina</taxon>
        <taxon>Sordariomycetes</taxon>
        <taxon>Hypocreomycetidae</taxon>
        <taxon>Glomerellales</taxon>
        <taxon>Plectosphaerellaceae</taxon>
        <taxon>Plectosphaerella</taxon>
    </lineage>
</organism>
<accession>A0A8K0X0Y9</accession>
<evidence type="ECO:0000256" key="5">
    <source>
        <dbReference type="ARBA" id="ARBA00023136"/>
    </source>
</evidence>
<feature type="transmembrane region" description="Helical" evidence="7">
    <location>
        <begin position="364"/>
        <end position="384"/>
    </location>
</feature>
<keyword evidence="3 7" id="KW-0812">Transmembrane</keyword>
<dbReference type="InterPro" id="IPR002794">
    <property type="entry name" value="DUF92_TMEM19"/>
</dbReference>
<dbReference type="AlphaFoldDB" id="A0A8K0X0Y9"/>
<keyword evidence="5 7" id="KW-0472">Membrane</keyword>
<evidence type="ECO:0000256" key="2">
    <source>
        <dbReference type="ARBA" id="ARBA00009012"/>
    </source>
</evidence>
<dbReference type="OrthoDB" id="30881at2759"/>
<feature type="region of interest" description="Disordered" evidence="6">
    <location>
        <begin position="300"/>
        <end position="349"/>
    </location>
</feature>
<gene>
    <name evidence="8" type="ORF">B0T11DRAFT_319300</name>
</gene>
<feature type="transmembrane region" description="Helical" evidence="7">
    <location>
        <begin position="229"/>
        <end position="250"/>
    </location>
</feature>
<evidence type="ECO:0000256" key="6">
    <source>
        <dbReference type="SAM" id="MobiDB-lite"/>
    </source>
</evidence>
<evidence type="ECO:0000256" key="3">
    <source>
        <dbReference type="ARBA" id="ARBA00022692"/>
    </source>
</evidence>
<feature type="transmembrane region" description="Helical" evidence="7">
    <location>
        <begin position="181"/>
        <end position="204"/>
    </location>
</feature>
<proteinExistence type="inferred from homology"/>
<sequence>MQWQIAAPVTLLLVVYAHFRKALTPTGILAAVFTAGVAAAHPWKLPFTLLCVFFLTGTLATKVKHEYKKTLTLSATGSGGEGPRTHTQVFANSLVATALTWMHTQQLNRREAVLLSPESTAVEGSLCYSWKGDLLPIGIIACYAAAAADTLSSELGILARSQPRLIMDLGRKVPRGTNGGVTIEGLIAGLLGSTIIAFAAIATIPFCEGSGSADALGGGEPWSTENRKYLIVAIALWGVLGSIFDSWLGANLQRTVKDVRTGKVVEGAGGIRVITTADEEERLEREAKIEARRREVEAKRQEWLARNGGGADATATTSAVEQKPADLKSRDKAEDKTEGAKAIEKKPHSRVAENGKDIFDNNDVNFAMSFFIGLTAIGVAGRIFGKGLDSMSQI</sequence>
<dbReference type="EMBL" id="JAGPXD010000004">
    <property type="protein sequence ID" value="KAH7358158.1"/>
    <property type="molecule type" value="Genomic_DNA"/>
</dbReference>
<keyword evidence="9" id="KW-1185">Reference proteome</keyword>
<evidence type="ECO:0000256" key="4">
    <source>
        <dbReference type="ARBA" id="ARBA00022989"/>
    </source>
</evidence>
<comment type="similarity">
    <text evidence="2">Belongs to the TMEM19 family.</text>
</comment>
<feature type="transmembrane region" description="Helical" evidence="7">
    <location>
        <begin position="43"/>
        <end position="61"/>
    </location>
</feature>
<evidence type="ECO:0000313" key="9">
    <source>
        <dbReference type="Proteomes" id="UP000813385"/>
    </source>
</evidence>
<reference evidence="8" key="1">
    <citation type="journal article" date="2021" name="Nat. Commun.">
        <title>Genetic determinants of endophytism in the Arabidopsis root mycobiome.</title>
        <authorList>
            <person name="Mesny F."/>
            <person name="Miyauchi S."/>
            <person name="Thiergart T."/>
            <person name="Pickel B."/>
            <person name="Atanasova L."/>
            <person name="Karlsson M."/>
            <person name="Huettel B."/>
            <person name="Barry K.W."/>
            <person name="Haridas S."/>
            <person name="Chen C."/>
            <person name="Bauer D."/>
            <person name="Andreopoulos W."/>
            <person name="Pangilinan J."/>
            <person name="LaButti K."/>
            <person name="Riley R."/>
            <person name="Lipzen A."/>
            <person name="Clum A."/>
            <person name="Drula E."/>
            <person name="Henrissat B."/>
            <person name="Kohler A."/>
            <person name="Grigoriev I.V."/>
            <person name="Martin F.M."/>
            <person name="Hacquard S."/>
        </authorList>
    </citation>
    <scope>NUCLEOTIDE SEQUENCE</scope>
    <source>
        <strain evidence="8">MPI-CAGE-AT-0016</strain>
    </source>
</reference>
<dbReference type="PANTHER" id="PTHR13353:SF5">
    <property type="entry name" value="TRANSMEMBRANE PROTEIN 19"/>
    <property type="match status" value="1"/>
</dbReference>
<dbReference type="GO" id="GO:0016020">
    <property type="term" value="C:membrane"/>
    <property type="evidence" value="ECO:0007669"/>
    <property type="project" value="UniProtKB-SubCell"/>
</dbReference>
<feature type="compositionally biased region" description="Basic and acidic residues" evidence="6">
    <location>
        <begin position="323"/>
        <end position="349"/>
    </location>
</feature>
<protein>
    <submittedName>
        <fullName evidence="8">DUF92 domain-containing protein</fullName>
    </submittedName>
</protein>